<keyword evidence="9" id="KW-1185">Reference proteome</keyword>
<name>A0A0D6PK48_9PROT</name>
<comment type="similarity">
    <text evidence="1">Belongs to the ABC transporter superfamily.</text>
</comment>
<dbReference type="Proteomes" id="UP000032668">
    <property type="component" value="Unassembled WGS sequence"/>
</dbReference>
<protein>
    <submittedName>
        <fullName evidence="8">ABC transporter</fullName>
    </submittedName>
</protein>
<dbReference type="InterPro" id="IPR003593">
    <property type="entry name" value="AAA+_ATPase"/>
</dbReference>
<reference evidence="8 9" key="1">
    <citation type="submission" date="2012-11" db="EMBL/GenBank/DDBJ databases">
        <title>Whole genome sequence of Acidocella aminolytica 101 = DSM 11237.</title>
        <authorList>
            <person name="Azuma Y."/>
            <person name="Higashiura N."/>
            <person name="Hirakawa H."/>
            <person name="Matsushita K."/>
        </authorList>
    </citation>
    <scope>NUCLEOTIDE SEQUENCE [LARGE SCALE GENOMIC DNA]</scope>
    <source>
        <strain evidence="9">101 / DSM 11237</strain>
    </source>
</reference>
<dbReference type="Pfam" id="PF00005">
    <property type="entry name" value="ABC_tran"/>
    <property type="match status" value="1"/>
</dbReference>
<evidence type="ECO:0000259" key="7">
    <source>
        <dbReference type="PROSITE" id="PS50893"/>
    </source>
</evidence>
<evidence type="ECO:0000256" key="1">
    <source>
        <dbReference type="ARBA" id="ARBA00005417"/>
    </source>
</evidence>
<evidence type="ECO:0000256" key="6">
    <source>
        <dbReference type="ARBA" id="ARBA00023065"/>
    </source>
</evidence>
<dbReference type="GO" id="GO:0006829">
    <property type="term" value="P:zinc ion transport"/>
    <property type="evidence" value="ECO:0007669"/>
    <property type="project" value="UniProtKB-KW"/>
</dbReference>
<evidence type="ECO:0000313" key="9">
    <source>
        <dbReference type="Proteomes" id="UP000032668"/>
    </source>
</evidence>
<dbReference type="EMBL" id="BANC01000167">
    <property type="protein sequence ID" value="GAN82160.1"/>
    <property type="molecule type" value="Genomic_DNA"/>
</dbReference>
<feature type="domain" description="ABC transporter" evidence="7">
    <location>
        <begin position="6"/>
        <end position="230"/>
    </location>
</feature>
<keyword evidence="6" id="KW-0406">Ion transport</keyword>
<dbReference type="InterPro" id="IPR050153">
    <property type="entry name" value="Metal_Ion_Import_ABC"/>
</dbReference>
<dbReference type="GO" id="GO:0005524">
    <property type="term" value="F:ATP binding"/>
    <property type="evidence" value="ECO:0007669"/>
    <property type="project" value="UniProtKB-KW"/>
</dbReference>
<evidence type="ECO:0000256" key="4">
    <source>
        <dbReference type="ARBA" id="ARBA00022840"/>
    </source>
</evidence>
<dbReference type="SUPFAM" id="SSF52540">
    <property type="entry name" value="P-loop containing nucleoside triphosphate hydrolases"/>
    <property type="match status" value="1"/>
</dbReference>
<comment type="caution">
    <text evidence="8">The sequence shown here is derived from an EMBL/GenBank/DDBJ whole genome shotgun (WGS) entry which is preliminary data.</text>
</comment>
<accession>A0A0D6PK48</accession>
<keyword evidence="3" id="KW-0547">Nucleotide-binding</keyword>
<dbReference type="RefSeq" id="WP_048880555.1">
    <property type="nucleotide sequence ID" value="NZ_BANC01000167.1"/>
</dbReference>
<sequence>MSGLALEVSELSVAQGGREVLRHIGFGLPRGAFCGLIGSNGAGKTTLLRAILGLLPAQGRIQVNGLVGYVPQKIQLEPDLPVRAQDFVALGLDGHKFGFALPGAKRAAAVEAALRAVEAEGFARQRVGRLSGGQQQRVLIAHALVRAPDLLLLDEPLANLDIKAAAEIVALLKRLCRERGVTVLLSAHDMNPLLPVMDRILYVAGGKAICGTVREVVRTEVLSALYGHHIDVIGVHGRILVVAGGEGHDHRHDLVHVTAIP</sequence>
<keyword evidence="4" id="KW-0067">ATP-binding</keyword>
<dbReference type="GO" id="GO:0016887">
    <property type="term" value="F:ATP hydrolysis activity"/>
    <property type="evidence" value="ECO:0007669"/>
    <property type="project" value="InterPro"/>
</dbReference>
<evidence type="ECO:0000256" key="2">
    <source>
        <dbReference type="ARBA" id="ARBA00022448"/>
    </source>
</evidence>
<keyword evidence="5" id="KW-0864">Zinc transport</keyword>
<keyword evidence="5" id="KW-0862">Zinc</keyword>
<proteinExistence type="inferred from homology"/>
<keyword evidence="2" id="KW-0813">Transport</keyword>
<evidence type="ECO:0000313" key="8">
    <source>
        <dbReference type="EMBL" id="GAN82160.1"/>
    </source>
</evidence>
<dbReference type="InterPro" id="IPR003439">
    <property type="entry name" value="ABC_transporter-like_ATP-bd"/>
</dbReference>
<dbReference type="SMART" id="SM00382">
    <property type="entry name" value="AAA"/>
    <property type="match status" value="1"/>
</dbReference>
<dbReference type="InterPro" id="IPR027417">
    <property type="entry name" value="P-loop_NTPase"/>
</dbReference>
<dbReference type="AlphaFoldDB" id="A0A0D6PK48"/>
<evidence type="ECO:0000256" key="5">
    <source>
        <dbReference type="ARBA" id="ARBA00022906"/>
    </source>
</evidence>
<dbReference type="PANTHER" id="PTHR42734">
    <property type="entry name" value="METAL TRANSPORT SYSTEM ATP-BINDING PROTEIN TM_0124-RELATED"/>
    <property type="match status" value="1"/>
</dbReference>
<dbReference type="PANTHER" id="PTHR42734:SF17">
    <property type="entry name" value="METAL TRANSPORT SYSTEM ATP-BINDING PROTEIN TM_0124-RELATED"/>
    <property type="match status" value="1"/>
</dbReference>
<evidence type="ECO:0000256" key="3">
    <source>
        <dbReference type="ARBA" id="ARBA00022741"/>
    </source>
</evidence>
<dbReference type="OrthoDB" id="9810077at2"/>
<dbReference type="PROSITE" id="PS50893">
    <property type="entry name" value="ABC_TRANSPORTER_2"/>
    <property type="match status" value="1"/>
</dbReference>
<gene>
    <name evidence="8" type="ORF">Aam_170_004</name>
</gene>
<organism evidence="8 9">
    <name type="scientific">Acidocella aminolytica 101 = DSM 11237</name>
    <dbReference type="NCBI Taxonomy" id="1120923"/>
    <lineage>
        <taxon>Bacteria</taxon>
        <taxon>Pseudomonadati</taxon>
        <taxon>Pseudomonadota</taxon>
        <taxon>Alphaproteobacteria</taxon>
        <taxon>Acetobacterales</taxon>
        <taxon>Acidocellaceae</taxon>
        <taxon>Acidocella</taxon>
    </lineage>
</organism>
<dbReference type="Gene3D" id="3.40.50.300">
    <property type="entry name" value="P-loop containing nucleotide triphosphate hydrolases"/>
    <property type="match status" value="1"/>
</dbReference>
<dbReference type="STRING" id="1120923.SAMN02746095_03700"/>